<keyword evidence="1" id="KW-1133">Transmembrane helix</keyword>
<feature type="transmembrane region" description="Helical" evidence="1">
    <location>
        <begin position="20"/>
        <end position="38"/>
    </location>
</feature>
<organism evidence="2 3">
    <name type="scientific">Chloracidobacterium sp. N</name>
    <dbReference type="NCBI Taxonomy" id="2821540"/>
    <lineage>
        <taxon>Bacteria</taxon>
        <taxon>Pseudomonadati</taxon>
        <taxon>Acidobacteriota</taxon>
        <taxon>Terriglobia</taxon>
        <taxon>Terriglobales</taxon>
        <taxon>Acidobacteriaceae</taxon>
        <taxon>Chloracidobacterium</taxon>
        <taxon>Chloracidobacterium aggregatum</taxon>
    </lineage>
</organism>
<feature type="transmembrane region" description="Helical" evidence="1">
    <location>
        <begin position="110"/>
        <end position="132"/>
    </location>
</feature>
<feature type="transmembrane region" description="Helical" evidence="1">
    <location>
        <begin position="50"/>
        <end position="69"/>
    </location>
</feature>
<feature type="transmembrane region" description="Helical" evidence="1">
    <location>
        <begin position="307"/>
        <end position="325"/>
    </location>
</feature>
<accession>A0ABX8B0D3</accession>
<reference evidence="2 3" key="1">
    <citation type="submission" date="2021-03" db="EMBL/GenBank/DDBJ databases">
        <title>Genomic and phenotypic characterization of Chloracidobacterium isolates provides evidence for multiple species.</title>
        <authorList>
            <person name="Saini M.K."/>
            <person name="Costas A.M.G."/>
            <person name="Tank M."/>
            <person name="Bryant D.A."/>
        </authorList>
    </citation>
    <scope>NUCLEOTIDE SEQUENCE [LARGE SCALE GENOMIC DNA]</scope>
    <source>
        <strain evidence="2 3">N</strain>
    </source>
</reference>
<feature type="transmembrane region" description="Helical" evidence="1">
    <location>
        <begin position="265"/>
        <end position="287"/>
    </location>
</feature>
<keyword evidence="3" id="KW-1185">Reference proteome</keyword>
<protein>
    <submittedName>
        <fullName evidence="2">DUF979 family protein</fullName>
    </submittedName>
</protein>
<keyword evidence="1" id="KW-0472">Membrane</keyword>
<evidence type="ECO:0000313" key="3">
    <source>
        <dbReference type="Proteomes" id="UP000677668"/>
    </source>
</evidence>
<evidence type="ECO:0000313" key="2">
    <source>
        <dbReference type="EMBL" id="QUV94438.1"/>
    </source>
</evidence>
<evidence type="ECO:0000256" key="1">
    <source>
        <dbReference type="SAM" id="Phobius"/>
    </source>
</evidence>
<name>A0ABX8B0D3_9BACT</name>
<sequence>MAEGTSVLARLVGHPATLEAAFALIGALLWGYAVQIACDCRRARRMLAAAYWFTLGLLFGFGAWLPHWVAGLLVVGLVAVEAAGGVRTQATPAQAIPAPSGEISAPGWRALWPVLTIPTVTFVLAGLTALAGGEVGRGAVVGLALGGLVAVGVALVVGRFSWPTALAAGRQLTEDIGPLHLLPQLLASLGLLFTAAGVGTLLADGVQRIVPPGSLPGAAVAYFLGMTLFTALVGNSFAAFSVITTGIGVPLVVAPFGLDPALVAILGLTAGSCGTLCTPMAANFNLLPVGLYGLPDNYAVIRWQWRVAAVLWPSHLIVLGLFWLCR</sequence>
<feature type="transmembrane region" description="Helical" evidence="1">
    <location>
        <begin position="215"/>
        <end position="233"/>
    </location>
</feature>
<dbReference type="RefSeq" id="WP_211422732.1">
    <property type="nucleotide sequence ID" value="NZ_CP072642.1"/>
</dbReference>
<dbReference type="InterPro" id="IPR009323">
    <property type="entry name" value="DUF979"/>
</dbReference>
<dbReference type="Pfam" id="PF06166">
    <property type="entry name" value="DUF979"/>
    <property type="match status" value="1"/>
</dbReference>
<dbReference type="Proteomes" id="UP000677668">
    <property type="component" value="Chromosome 1"/>
</dbReference>
<dbReference type="EMBL" id="CP072642">
    <property type="protein sequence ID" value="QUV94438.1"/>
    <property type="molecule type" value="Genomic_DNA"/>
</dbReference>
<proteinExistence type="predicted"/>
<keyword evidence="1" id="KW-0812">Transmembrane</keyword>
<feature type="transmembrane region" description="Helical" evidence="1">
    <location>
        <begin position="182"/>
        <end position="203"/>
    </location>
</feature>
<gene>
    <name evidence="2" type="ORF">J8C05_03040</name>
</gene>
<feature type="transmembrane region" description="Helical" evidence="1">
    <location>
        <begin position="139"/>
        <end position="162"/>
    </location>
</feature>
<feature type="transmembrane region" description="Helical" evidence="1">
    <location>
        <begin position="239"/>
        <end position="258"/>
    </location>
</feature>